<feature type="domain" description="SnoaL-like" evidence="1">
    <location>
        <begin position="10"/>
        <end position="129"/>
    </location>
</feature>
<evidence type="ECO:0000259" key="1">
    <source>
        <dbReference type="Pfam" id="PF13577"/>
    </source>
</evidence>
<dbReference type="Pfam" id="PF13577">
    <property type="entry name" value="SnoaL_4"/>
    <property type="match status" value="1"/>
</dbReference>
<keyword evidence="3" id="KW-1185">Reference proteome</keyword>
<dbReference type="Proteomes" id="UP000199696">
    <property type="component" value="Unassembled WGS sequence"/>
</dbReference>
<dbReference type="OrthoDB" id="1492465at2"/>
<name>A0A1C6UYN2_9ACTN</name>
<dbReference type="SUPFAM" id="SSF54427">
    <property type="entry name" value="NTF2-like"/>
    <property type="match status" value="1"/>
</dbReference>
<protein>
    <submittedName>
        <fullName evidence="2">SnoaL-like domain-containing protein</fullName>
    </submittedName>
</protein>
<evidence type="ECO:0000313" key="2">
    <source>
        <dbReference type="EMBL" id="SCL59146.1"/>
    </source>
</evidence>
<sequence>MTSTETMIRALADRAELADLVVRHSLWIDEGRYDETDRLFTEDVVVNSPRGQAHGIQALIELVRSGHDTYARTLHSKSNLVIEVDGETATVRAHDIAVFVLDDRTEAIAAGIHRYGARRTEDGWRFDRLVVTPVALTEAIGRVL</sequence>
<dbReference type="Gene3D" id="3.10.450.50">
    <property type="match status" value="1"/>
</dbReference>
<dbReference type="RefSeq" id="WP_091120439.1">
    <property type="nucleotide sequence ID" value="NZ_FMHY01000002.1"/>
</dbReference>
<dbReference type="InterPro" id="IPR032710">
    <property type="entry name" value="NTF2-like_dom_sf"/>
</dbReference>
<dbReference type="STRING" id="227316.GA0070604_3991"/>
<gene>
    <name evidence="2" type="ORF">GA0070604_3991</name>
</gene>
<evidence type="ECO:0000313" key="3">
    <source>
        <dbReference type="Proteomes" id="UP000199696"/>
    </source>
</evidence>
<dbReference type="EMBL" id="FMHY01000002">
    <property type="protein sequence ID" value="SCL59146.1"/>
    <property type="molecule type" value="Genomic_DNA"/>
</dbReference>
<proteinExistence type="predicted"/>
<reference evidence="3" key="1">
    <citation type="submission" date="2016-06" db="EMBL/GenBank/DDBJ databases">
        <authorList>
            <person name="Varghese N."/>
            <person name="Submissions Spin"/>
        </authorList>
    </citation>
    <scope>NUCLEOTIDE SEQUENCE [LARGE SCALE GENOMIC DNA]</scope>
    <source>
        <strain evidence="3">DSM 44814</strain>
    </source>
</reference>
<organism evidence="2 3">
    <name type="scientific">Micromonospora eburnea</name>
    <dbReference type="NCBI Taxonomy" id="227316"/>
    <lineage>
        <taxon>Bacteria</taxon>
        <taxon>Bacillati</taxon>
        <taxon>Actinomycetota</taxon>
        <taxon>Actinomycetes</taxon>
        <taxon>Micromonosporales</taxon>
        <taxon>Micromonosporaceae</taxon>
        <taxon>Micromonospora</taxon>
    </lineage>
</organism>
<dbReference type="AlphaFoldDB" id="A0A1C6UYN2"/>
<dbReference type="InterPro" id="IPR037401">
    <property type="entry name" value="SnoaL-like"/>
</dbReference>
<accession>A0A1C6UYN2</accession>